<keyword evidence="5 20" id="KW-0812">Transmembrane</keyword>
<dbReference type="STRING" id="1095630.A0A2J6TIS8"/>
<feature type="binding site" evidence="20">
    <location>
        <begin position="447"/>
        <end position="450"/>
    </location>
    <ligand>
        <name>FAD</name>
        <dbReference type="ChEBI" id="CHEBI:57692"/>
    </ligand>
</feature>
<dbReference type="GO" id="GO:0005886">
    <property type="term" value="C:plasma membrane"/>
    <property type="evidence" value="ECO:0007669"/>
    <property type="project" value="UniProtKB-SubCell"/>
</dbReference>
<comment type="catalytic activity">
    <reaction evidence="19 20">
        <text>2 oxidized [cytochrome P450] + NADPH = 2 reduced [cytochrome P450] + NADP(+) + H(+)</text>
        <dbReference type="Rhea" id="RHEA:24040"/>
        <dbReference type="Rhea" id="RHEA-COMP:14627"/>
        <dbReference type="Rhea" id="RHEA-COMP:14628"/>
        <dbReference type="ChEBI" id="CHEBI:15378"/>
        <dbReference type="ChEBI" id="CHEBI:55376"/>
        <dbReference type="ChEBI" id="CHEBI:57783"/>
        <dbReference type="ChEBI" id="CHEBI:58349"/>
        <dbReference type="ChEBI" id="CHEBI:60344"/>
        <dbReference type="EC" id="1.6.2.4"/>
    </reaction>
</comment>
<proteinExistence type="inferred from homology"/>
<dbReference type="Pfam" id="PF00667">
    <property type="entry name" value="FAD_binding_1"/>
    <property type="match status" value="1"/>
</dbReference>
<feature type="transmembrane region" description="Helical" evidence="20">
    <location>
        <begin position="7"/>
        <end position="24"/>
    </location>
</feature>
<dbReference type="Gene3D" id="2.40.30.10">
    <property type="entry name" value="Translation factors"/>
    <property type="match status" value="1"/>
</dbReference>
<dbReference type="GO" id="GO:0050661">
    <property type="term" value="F:NADP binding"/>
    <property type="evidence" value="ECO:0007669"/>
    <property type="project" value="UniProtKB-UniRule"/>
</dbReference>
<evidence type="ECO:0000256" key="18">
    <source>
        <dbReference type="ARBA" id="ARBA00023221"/>
    </source>
</evidence>
<dbReference type="FunFam" id="3.30.70.330:FF:000323">
    <property type="entry name" value="RNA binding protein MSSP-2"/>
    <property type="match status" value="1"/>
</dbReference>
<feature type="binding site" evidence="20">
    <location>
        <begin position="609"/>
        <end position="610"/>
    </location>
    <ligand>
        <name>NADP(+)</name>
        <dbReference type="ChEBI" id="CHEBI:58349"/>
    </ligand>
</feature>
<dbReference type="FunFam" id="2.40.30.10:FF:000111">
    <property type="entry name" value="NADPH--cytochrome P450 reductase"/>
    <property type="match status" value="1"/>
</dbReference>
<dbReference type="PROSITE" id="PS50102">
    <property type="entry name" value="RRM"/>
    <property type="match status" value="2"/>
</dbReference>
<dbReference type="InterPro" id="IPR035979">
    <property type="entry name" value="RBD_domain_sf"/>
</dbReference>
<evidence type="ECO:0000259" key="25">
    <source>
        <dbReference type="PROSITE" id="PS51384"/>
    </source>
</evidence>
<feature type="region of interest" description="Disordered" evidence="22">
    <location>
        <begin position="861"/>
        <end position="898"/>
    </location>
</feature>
<evidence type="ECO:0000256" key="5">
    <source>
        <dbReference type="ARBA" id="ARBA00022692"/>
    </source>
</evidence>
<comment type="subcellular location">
    <subcellularLocation>
        <location evidence="20">Endoplasmic reticulum membrane</location>
        <topology evidence="20">Single-pass membrane protein</topology>
        <orientation evidence="20">Cytoplasmic side</orientation>
    </subcellularLocation>
    <subcellularLocation>
        <location evidence="20">Mitochondrion outer membrane</location>
        <topology evidence="20">Single-pass membrane protein</topology>
        <orientation evidence="20">Cytoplasmic side</orientation>
    </subcellularLocation>
    <subcellularLocation>
        <location evidence="20">Cell membrane</location>
        <topology evidence="20">Single-pass membrane protein</topology>
        <orientation evidence="20">Cytoplasmic side</orientation>
    </subcellularLocation>
</comment>
<comment type="similarity">
    <text evidence="20">In the C-terminal section; belongs to the flavoprotein pyridine nucleotide cytochrome reductase family.</text>
</comment>
<feature type="region of interest" description="Disordered" evidence="22">
    <location>
        <begin position="1196"/>
        <end position="1222"/>
    </location>
</feature>
<feature type="binding site" evidence="20">
    <location>
        <begin position="465"/>
        <end position="467"/>
    </location>
    <ligand>
        <name>FAD</name>
        <dbReference type="ChEBI" id="CHEBI:57692"/>
    </ligand>
</feature>
<evidence type="ECO:0000313" key="26">
    <source>
        <dbReference type="EMBL" id="PMD62921.1"/>
    </source>
</evidence>
<dbReference type="PRINTS" id="PR00371">
    <property type="entry name" value="FPNCR"/>
</dbReference>
<dbReference type="SUPFAM" id="SSF54928">
    <property type="entry name" value="RNA-binding domain, RBD"/>
    <property type="match status" value="2"/>
</dbReference>
<feature type="binding site" evidence="20">
    <location>
        <position position="651"/>
    </location>
    <ligand>
        <name>NADP(+)</name>
        <dbReference type="ChEBI" id="CHEBI:58349"/>
    </ligand>
</feature>
<dbReference type="Pfam" id="PF00175">
    <property type="entry name" value="NAD_binding_1"/>
    <property type="match status" value="1"/>
</dbReference>
<evidence type="ECO:0000256" key="12">
    <source>
        <dbReference type="ARBA" id="ARBA00023002"/>
    </source>
</evidence>
<feature type="binding site" evidence="20">
    <location>
        <begin position="71"/>
        <end position="76"/>
    </location>
    <ligand>
        <name>FMN</name>
        <dbReference type="ChEBI" id="CHEBI:58210"/>
    </ligand>
</feature>
<keyword evidence="2 20" id="KW-0444">Lipid biosynthesis</keyword>
<dbReference type="GO" id="GO:0003723">
    <property type="term" value="F:RNA binding"/>
    <property type="evidence" value="ECO:0007669"/>
    <property type="project" value="UniProtKB-UniRule"/>
</dbReference>
<keyword evidence="10 20" id="KW-0752">Steroid biosynthesis</keyword>
<keyword evidence="7 20" id="KW-0256">Endoplasmic reticulum</keyword>
<keyword evidence="18 20" id="KW-0753">Steroid metabolism</keyword>
<dbReference type="FunFam" id="2.40.30.10:FF:000100">
    <property type="entry name" value="NADPH--cytochrome P450 reductase"/>
    <property type="match status" value="1"/>
</dbReference>
<dbReference type="PROSITE" id="PS51384">
    <property type="entry name" value="FAD_FR"/>
    <property type="match status" value="1"/>
</dbReference>
<evidence type="ECO:0000256" key="9">
    <source>
        <dbReference type="ARBA" id="ARBA00022857"/>
    </source>
</evidence>
<dbReference type="Gene3D" id="3.40.50.80">
    <property type="entry name" value="Nucleotide-binding domain of ferredoxin-NADP reductase (FNR) module"/>
    <property type="match status" value="1"/>
</dbReference>
<evidence type="ECO:0000256" key="11">
    <source>
        <dbReference type="ARBA" id="ARBA00022989"/>
    </source>
</evidence>
<feature type="region of interest" description="Disordered" evidence="22">
    <location>
        <begin position="711"/>
        <end position="751"/>
    </location>
</feature>
<dbReference type="InterPro" id="IPR001709">
    <property type="entry name" value="Flavoprot_Pyr_Nucl_cyt_Rdtase"/>
</dbReference>
<dbReference type="PROSITE" id="PS50902">
    <property type="entry name" value="FLAVODOXIN_LIKE"/>
    <property type="match status" value="1"/>
</dbReference>
<feature type="compositionally biased region" description="Polar residues" evidence="22">
    <location>
        <begin position="714"/>
        <end position="726"/>
    </location>
</feature>
<dbReference type="SMART" id="SM00360">
    <property type="entry name" value="RRM"/>
    <property type="match status" value="2"/>
</dbReference>
<gene>
    <name evidence="20" type="primary">cprA</name>
    <name evidence="26" type="ORF">K444DRAFT_524943</name>
</gene>
<dbReference type="InterPro" id="IPR001094">
    <property type="entry name" value="Flavdoxin-like"/>
</dbReference>
<dbReference type="InterPro" id="IPR039261">
    <property type="entry name" value="FNR_nucleotide-bd"/>
</dbReference>
<feature type="binding site" evidence="20">
    <location>
        <begin position="481"/>
        <end position="484"/>
    </location>
    <ligand>
        <name>FAD</name>
        <dbReference type="ChEBI" id="CHEBI:57692"/>
    </ligand>
</feature>
<keyword evidence="6 20" id="KW-1000">Mitochondrion outer membrane</keyword>
<evidence type="ECO:0000256" key="14">
    <source>
        <dbReference type="ARBA" id="ARBA00023098"/>
    </source>
</evidence>
<evidence type="ECO:0000256" key="7">
    <source>
        <dbReference type="ARBA" id="ARBA00022824"/>
    </source>
</evidence>
<evidence type="ECO:0000256" key="19">
    <source>
        <dbReference type="ARBA" id="ARBA00049342"/>
    </source>
</evidence>
<feature type="binding site" evidence="20">
    <location>
        <begin position="122"/>
        <end position="125"/>
    </location>
    <ligand>
        <name>FMN</name>
        <dbReference type="ChEBI" id="CHEBI:58210"/>
    </ligand>
</feature>
<feature type="compositionally biased region" description="Polar residues" evidence="22">
    <location>
        <begin position="1196"/>
        <end position="1213"/>
    </location>
</feature>
<dbReference type="InterPro" id="IPR023173">
    <property type="entry name" value="NADPH_Cyt_P450_Rdtase_alpha"/>
</dbReference>
<evidence type="ECO:0000256" key="2">
    <source>
        <dbReference type="ARBA" id="ARBA00022516"/>
    </source>
</evidence>
<dbReference type="CDD" id="cd06204">
    <property type="entry name" value="CYPOR"/>
    <property type="match status" value="1"/>
</dbReference>
<dbReference type="InterPro" id="IPR023208">
    <property type="entry name" value="P450R"/>
</dbReference>
<keyword evidence="15 20" id="KW-0496">Mitochondrion</keyword>
<dbReference type="Proteomes" id="UP000235371">
    <property type="component" value="Unassembled WGS sequence"/>
</dbReference>
<feature type="binding site" evidence="20">
    <location>
        <position position="200"/>
    </location>
    <ligand>
        <name>FMN</name>
        <dbReference type="ChEBI" id="CHEBI:58210"/>
    </ligand>
</feature>
<keyword evidence="13 20" id="KW-0756">Sterol biosynthesis</keyword>
<keyword evidence="4 20" id="KW-0288">FMN</keyword>
<accession>A0A2J6TIS8</accession>
<comment type="similarity">
    <text evidence="20">In the N-terminal section; belongs to the flavodoxin family.</text>
</comment>
<comment type="cofactor">
    <cofactor evidence="20">
        <name>FAD</name>
        <dbReference type="ChEBI" id="CHEBI:57692"/>
    </cofactor>
    <text evidence="20">Binds 1 FAD per monomer.</text>
</comment>
<dbReference type="GO" id="GO:0005789">
    <property type="term" value="C:endoplasmic reticulum membrane"/>
    <property type="evidence" value="ECO:0007669"/>
    <property type="project" value="UniProtKB-SubCell"/>
</dbReference>
<name>A0A2J6TIS8_9HELO</name>
<dbReference type="GO" id="GO:0003958">
    <property type="term" value="F:NADPH-hemoprotein reductase activity"/>
    <property type="evidence" value="ECO:0007669"/>
    <property type="project" value="UniProtKB-UniRule"/>
</dbReference>
<dbReference type="OrthoDB" id="1856718at2759"/>
<dbReference type="InterPro" id="IPR029039">
    <property type="entry name" value="Flavoprotein-like_sf"/>
</dbReference>
<dbReference type="FunFam" id="1.20.990.10:FF:000009">
    <property type="entry name" value="NADPH--cytochrome P450 reductase"/>
    <property type="match status" value="1"/>
</dbReference>
<keyword evidence="8 20" id="KW-0274">FAD</keyword>
<dbReference type="InterPro" id="IPR017927">
    <property type="entry name" value="FAD-bd_FR_type"/>
</dbReference>
<dbReference type="InterPro" id="IPR000504">
    <property type="entry name" value="RRM_dom"/>
</dbReference>
<keyword evidence="1 20" id="KW-1003">Cell membrane</keyword>
<feature type="domain" description="FAD-binding FR-type" evidence="25">
    <location>
        <begin position="273"/>
        <end position="519"/>
    </location>
</feature>
<dbReference type="Gene3D" id="1.20.990.10">
    <property type="entry name" value="NADPH-cytochrome p450 Reductase, Chain A, domain 3"/>
    <property type="match status" value="1"/>
</dbReference>
<evidence type="ECO:0000256" key="17">
    <source>
        <dbReference type="ARBA" id="ARBA00023166"/>
    </source>
</evidence>
<evidence type="ECO:0000256" key="3">
    <source>
        <dbReference type="ARBA" id="ARBA00022630"/>
    </source>
</evidence>
<dbReference type="FunFam" id="3.30.70.330:FF:000468">
    <property type="entry name" value="Related to single-stranded DNA-binding protein MSSP-1"/>
    <property type="match status" value="1"/>
</dbReference>
<keyword evidence="9 20" id="KW-0521">NADP</keyword>
<dbReference type="Gene3D" id="3.40.50.360">
    <property type="match status" value="1"/>
</dbReference>
<evidence type="ECO:0000256" key="22">
    <source>
        <dbReference type="SAM" id="MobiDB-lite"/>
    </source>
</evidence>
<reference evidence="26 27" key="1">
    <citation type="submission" date="2016-04" db="EMBL/GenBank/DDBJ databases">
        <title>A degradative enzymes factory behind the ericoid mycorrhizal symbiosis.</title>
        <authorList>
            <consortium name="DOE Joint Genome Institute"/>
            <person name="Martino E."/>
            <person name="Morin E."/>
            <person name="Grelet G."/>
            <person name="Kuo A."/>
            <person name="Kohler A."/>
            <person name="Daghino S."/>
            <person name="Barry K."/>
            <person name="Choi C."/>
            <person name="Cichocki N."/>
            <person name="Clum A."/>
            <person name="Copeland A."/>
            <person name="Hainaut M."/>
            <person name="Haridas S."/>
            <person name="Labutti K."/>
            <person name="Lindquist E."/>
            <person name="Lipzen A."/>
            <person name="Khouja H.-R."/>
            <person name="Murat C."/>
            <person name="Ohm R."/>
            <person name="Olson A."/>
            <person name="Spatafora J."/>
            <person name="Veneault-Fourrey C."/>
            <person name="Henrissat B."/>
            <person name="Grigoriev I."/>
            <person name="Martin F."/>
            <person name="Perotto S."/>
        </authorList>
    </citation>
    <scope>NUCLEOTIDE SEQUENCE [LARGE SCALE GENOMIC DNA]</scope>
    <source>
        <strain evidence="26 27">E</strain>
    </source>
</reference>
<evidence type="ECO:0000313" key="27">
    <source>
        <dbReference type="Proteomes" id="UP000235371"/>
    </source>
</evidence>
<dbReference type="InterPro" id="IPR017938">
    <property type="entry name" value="Riboflavin_synthase-like_b-brl"/>
</dbReference>
<dbReference type="InParanoid" id="A0A2J6TIS8"/>
<evidence type="ECO:0000256" key="6">
    <source>
        <dbReference type="ARBA" id="ARBA00022787"/>
    </source>
</evidence>
<dbReference type="SUPFAM" id="SSF52343">
    <property type="entry name" value="Ferredoxin reductase-like, C-terminal NADP-linked domain"/>
    <property type="match status" value="1"/>
</dbReference>
<keyword evidence="21" id="KW-0694">RNA-binding</keyword>
<dbReference type="EMBL" id="KZ613783">
    <property type="protein sequence ID" value="PMD62921.1"/>
    <property type="molecule type" value="Genomic_DNA"/>
</dbReference>
<dbReference type="PANTHER" id="PTHR19384:SF17">
    <property type="entry name" value="NADPH--CYTOCHROME P450 REDUCTASE"/>
    <property type="match status" value="1"/>
</dbReference>
<evidence type="ECO:0000256" key="13">
    <source>
        <dbReference type="ARBA" id="ARBA00023011"/>
    </source>
</evidence>
<dbReference type="InterPro" id="IPR001433">
    <property type="entry name" value="OxRdtase_FAD/NAD-bd"/>
</dbReference>
<dbReference type="InterPro" id="IPR012677">
    <property type="entry name" value="Nucleotide-bd_a/b_plait_sf"/>
</dbReference>
<feature type="compositionally biased region" description="Polar residues" evidence="22">
    <location>
        <begin position="733"/>
        <end position="751"/>
    </location>
</feature>
<dbReference type="AlphaFoldDB" id="A0A2J6TIS8"/>
<feature type="compositionally biased region" description="Basic and acidic residues" evidence="22">
    <location>
        <begin position="861"/>
        <end position="875"/>
    </location>
</feature>
<dbReference type="InterPro" id="IPR008254">
    <property type="entry name" value="Flavodoxin/NO_synth"/>
</dbReference>
<dbReference type="GO" id="GO:0005741">
    <property type="term" value="C:mitochondrial outer membrane"/>
    <property type="evidence" value="ECO:0007669"/>
    <property type="project" value="UniProtKB-SubCell"/>
</dbReference>
<dbReference type="SUPFAM" id="SSF52218">
    <property type="entry name" value="Flavoproteins"/>
    <property type="match status" value="1"/>
</dbReference>
<comment type="similarity">
    <text evidence="20">Belongs to the NADPH--cytochrome P450 reductase family.</text>
</comment>
<dbReference type="Pfam" id="PF00258">
    <property type="entry name" value="Flavodoxin_1"/>
    <property type="match status" value="1"/>
</dbReference>
<keyword evidence="3 20" id="KW-0285">Flavoprotein</keyword>
<keyword evidence="12 20" id="KW-0560">Oxidoreductase</keyword>
<dbReference type="EC" id="1.6.2.4" evidence="20"/>
<dbReference type="Gene3D" id="3.30.70.330">
    <property type="match status" value="2"/>
</dbReference>
<protein>
    <recommendedName>
        <fullName evidence="20">NADPH--cytochrome P450 reductase</fullName>
        <shortName evidence="20">CPR</shortName>
        <shortName evidence="20">P450R</shortName>
        <ecNumber evidence="20">1.6.2.4</ecNumber>
    </recommendedName>
</protein>
<dbReference type="PANTHER" id="PTHR19384">
    <property type="entry name" value="NITRIC OXIDE SYNTHASE-RELATED"/>
    <property type="match status" value="1"/>
</dbReference>
<dbReference type="GO" id="GO:0010181">
    <property type="term" value="F:FMN binding"/>
    <property type="evidence" value="ECO:0007669"/>
    <property type="project" value="UniProtKB-UniRule"/>
</dbReference>
<feature type="binding site" evidence="20">
    <location>
        <begin position="165"/>
        <end position="174"/>
    </location>
    <ligand>
        <name>FMN</name>
        <dbReference type="ChEBI" id="CHEBI:58210"/>
    </ligand>
</feature>
<feature type="binding site" evidence="20">
    <location>
        <position position="547"/>
    </location>
    <ligand>
        <name>NADP(+)</name>
        <dbReference type="ChEBI" id="CHEBI:58349"/>
    </ligand>
</feature>
<evidence type="ECO:0000256" key="8">
    <source>
        <dbReference type="ARBA" id="ARBA00022827"/>
    </source>
</evidence>
<keyword evidence="16 20" id="KW-0472">Membrane</keyword>
<evidence type="ECO:0000256" key="4">
    <source>
        <dbReference type="ARBA" id="ARBA00022643"/>
    </source>
</evidence>
<evidence type="ECO:0000256" key="20">
    <source>
        <dbReference type="HAMAP-Rule" id="MF_03212"/>
    </source>
</evidence>
<comment type="cofactor">
    <cofactor evidence="20">
        <name>FMN</name>
        <dbReference type="ChEBI" id="CHEBI:58210"/>
    </cofactor>
    <text evidence="20">Binds 1 FMN per monomer.</text>
</comment>
<comment type="caution">
    <text evidence="20">Lacks conserved residue(s) required for the propagation of feature annotation.</text>
</comment>
<evidence type="ECO:0000256" key="15">
    <source>
        <dbReference type="ARBA" id="ARBA00023128"/>
    </source>
</evidence>
<dbReference type="HAMAP" id="MF_03212">
    <property type="entry name" value="NCPR"/>
    <property type="match status" value="1"/>
</dbReference>
<dbReference type="Pfam" id="PF00076">
    <property type="entry name" value="RRM_1"/>
    <property type="match status" value="2"/>
</dbReference>
<dbReference type="SUPFAM" id="SSF63380">
    <property type="entry name" value="Riboflavin synthase domain-like"/>
    <property type="match status" value="1"/>
</dbReference>
<sequence length="1222" mass="135420">MAQFDTLDIVVLSVIFLATVAWFTKGKYWGITKDPYATSYAAANGNKPAKTRNIVEKMEESNKNCVVFYGSQTGTAEDYASRLAKEGKSRFGLETMVADLEDYDYENLDTLPEDKIAMFVLATYGEGEPTDNAVDFYEFITGEDVAFSEAVDPPLEKLKFVAFGLGNNTYEHYNSMVRNVTKALEKLGATRIGEAGEGDDGAGTMEEDFLAWKDPMWTALAEKMSLEEREAVYEPVFAITEREGLTKESPEVYLGEPNKMHLEGSAKGPFNAHNPYIAPIAESREIFTVKGRNCLHMEIDISGSNLSYQTGDHIAVWPTNAGKEVDRFLNITGLLSKRDSVISVKALDPTAKVPFPTPTTYDAIIRYHMEICAPVSRQFIATLAPFAPTEDAKAEMAKLGSDKDYFHERISNRYLNIAQALETISKEKWTAIPFSAFIEGVNKVQPRYYSISSSSLVQKQKISITAVVESLELPGRDALKGVTTNYLLALKQKQHGDEHPDPHGLTYEITGPRNKYDGVHVPVHVRHSNFKLPSDPSKPIIMVGPGTGVAPFRGFVQERAAQAKAGEEVGRTLLFFGCRKQKEDFLYSDEWNTYKEALGDKFSLITAFSREGAKKVYVQHRLQEHAKEVNELLLQKAYFYVCGDAANMAREVNTVLAKIMAEQRGIPEAKAEEIVKSMRSANQYQVRLSINYPPDDLHITMSYQRTASEPAFHNRSSSNMYTQPQTRTHRDSQGQSASFTPVNMSGSQNDSASMASLMNQFAGMALPGGNMASAAMASAQLPMGTSQYFYNPADNTYLVAPAMYPPQHLGATQHAENAYGSYAGATLPYFAQGAAYPSYIPGFPLMPYTPNRAASYYTDRSDQVHKEVPGLENRRGSYSTNESAPGTPYYGSVSQREQGTQIAVVDRSPFGSTPSPQQLPIQHADQQPVKPLPYKTIPVNIDLDALLVQHPAIPRAVPAVFTPRESMRTLDQSLSNPISGNRNVYIRGLHPNTDDETLAAYASRFGKVETSKAIIDTSTGACKGFGFAKYFHIRDSELCIRGFYKLGYEVGFARVCESFNSRLKAEGDESSTNLYISNLPKNMTESELGAIFMDYTVSSSRILRDPQTHMSRGVGFARFETRDVCEEIIKKFHGQPIGEEGLLLQVRYADTSAQKDLKRITTERRQFRTNEYNVGAYGTAADIAALSPPALIPLGTRSTQLGRHIPSSRSSGSWKREHSGTR</sequence>
<dbReference type="GO" id="GO:0006696">
    <property type="term" value="P:ergosterol biosynthetic process"/>
    <property type="evidence" value="ECO:0007669"/>
    <property type="project" value="UniProtKB-UniRule"/>
</dbReference>
<evidence type="ECO:0000256" key="21">
    <source>
        <dbReference type="PROSITE-ProRule" id="PRU00176"/>
    </source>
</evidence>
<evidence type="ECO:0000259" key="24">
    <source>
        <dbReference type="PROSITE" id="PS50902"/>
    </source>
</evidence>
<feature type="domain" description="Flavodoxin-like" evidence="24">
    <location>
        <begin position="65"/>
        <end position="217"/>
    </location>
</feature>
<evidence type="ECO:0000259" key="23">
    <source>
        <dbReference type="PROSITE" id="PS50102"/>
    </source>
</evidence>
<dbReference type="PRINTS" id="PR00369">
    <property type="entry name" value="FLAVODOXIN"/>
</dbReference>
<comment type="function">
    <text evidence="20">This enzyme is required for electron transfer from NADP to cytochrome P450 in microsomes. It can also provide electron transfer to heme oxygenase and cytochrome B5. Involved in ergosterol biosynthesis.</text>
</comment>
<evidence type="ECO:0000256" key="10">
    <source>
        <dbReference type="ARBA" id="ARBA00022955"/>
    </source>
</evidence>
<feature type="binding site" evidence="20">
    <location>
        <position position="292"/>
    </location>
    <ligand>
        <name>NADP(+)</name>
        <dbReference type="ChEBI" id="CHEBI:58349"/>
    </ligand>
</feature>
<dbReference type="FunFam" id="3.40.50.80:FF:000018">
    <property type="entry name" value="NADPH--cytochrome P450 reductase"/>
    <property type="match status" value="1"/>
</dbReference>
<organism evidence="26 27">
    <name type="scientific">Hyaloscypha bicolor E</name>
    <dbReference type="NCBI Taxonomy" id="1095630"/>
    <lineage>
        <taxon>Eukaryota</taxon>
        <taxon>Fungi</taxon>
        <taxon>Dikarya</taxon>
        <taxon>Ascomycota</taxon>
        <taxon>Pezizomycotina</taxon>
        <taxon>Leotiomycetes</taxon>
        <taxon>Helotiales</taxon>
        <taxon>Hyaloscyphaceae</taxon>
        <taxon>Hyaloscypha</taxon>
        <taxon>Hyaloscypha bicolor</taxon>
    </lineage>
</organism>
<dbReference type="GO" id="GO:0005829">
    <property type="term" value="C:cytosol"/>
    <property type="evidence" value="ECO:0007669"/>
    <property type="project" value="TreeGrafter"/>
</dbReference>
<feature type="binding site" evidence="20">
    <location>
        <begin position="615"/>
        <end position="619"/>
    </location>
    <ligand>
        <name>NADP(+)</name>
        <dbReference type="ChEBI" id="CHEBI:58349"/>
    </ligand>
</feature>
<keyword evidence="11 20" id="KW-1133">Transmembrane helix</keyword>
<keyword evidence="14 20" id="KW-0443">Lipid metabolism</keyword>
<dbReference type="FunCoup" id="A0A2J6TIS8">
    <property type="interactions" value="861"/>
</dbReference>
<dbReference type="InterPro" id="IPR003097">
    <property type="entry name" value="CysJ-like_FAD-binding"/>
</dbReference>
<evidence type="ECO:0000256" key="16">
    <source>
        <dbReference type="ARBA" id="ARBA00023136"/>
    </source>
</evidence>
<keyword evidence="17 20" id="KW-1207">Sterol metabolism</keyword>
<dbReference type="GO" id="GO:0050660">
    <property type="term" value="F:flavin adenine dinucleotide binding"/>
    <property type="evidence" value="ECO:0007669"/>
    <property type="project" value="UniProtKB-UniRule"/>
</dbReference>
<keyword evidence="27" id="KW-1185">Reference proteome</keyword>
<evidence type="ECO:0000256" key="1">
    <source>
        <dbReference type="ARBA" id="ARBA00022475"/>
    </source>
</evidence>
<feature type="domain" description="RRM" evidence="23">
    <location>
        <begin position="982"/>
        <end position="1070"/>
    </location>
</feature>
<dbReference type="FunFam" id="3.40.50.360:FF:000024">
    <property type="entry name" value="NADPH--cytochrome P450 reductase"/>
    <property type="match status" value="1"/>
</dbReference>
<feature type="domain" description="RRM" evidence="23">
    <location>
        <begin position="1072"/>
        <end position="1151"/>
    </location>
</feature>